<keyword evidence="2" id="KW-0805">Transcription regulation</keyword>
<feature type="region of interest" description="Disordered" evidence="7">
    <location>
        <begin position="21"/>
        <end position="66"/>
    </location>
</feature>
<feature type="non-terminal residue" evidence="9">
    <location>
        <position position="1"/>
    </location>
</feature>
<dbReference type="PANTHER" id="PTHR11988">
    <property type="entry name" value="THYROTROPH EMBRYONIC FACTOR RELATED"/>
    <property type="match status" value="1"/>
</dbReference>
<evidence type="ECO:0000256" key="5">
    <source>
        <dbReference type="ARBA" id="ARBA00023242"/>
    </source>
</evidence>
<dbReference type="InterPro" id="IPR040223">
    <property type="entry name" value="PAR_bZIP"/>
</dbReference>
<feature type="coiled-coil region" evidence="6">
    <location>
        <begin position="73"/>
        <end position="100"/>
    </location>
</feature>
<dbReference type="EMBL" id="CAJHNH020000008">
    <property type="protein sequence ID" value="CAG5114559.1"/>
    <property type="molecule type" value="Genomic_DNA"/>
</dbReference>
<name>A0A8S3YB96_9EUPU</name>
<dbReference type="PANTHER" id="PTHR11988:SF27">
    <property type="entry name" value="GH27708P"/>
    <property type="match status" value="1"/>
</dbReference>
<reference evidence="9" key="1">
    <citation type="submission" date="2021-04" db="EMBL/GenBank/DDBJ databases">
        <authorList>
            <consortium name="Molecular Ecology Group"/>
        </authorList>
    </citation>
    <scope>NUCLEOTIDE SEQUENCE</scope>
</reference>
<comment type="caution">
    <text evidence="9">The sequence shown here is derived from an EMBL/GenBank/DDBJ whole genome shotgun (WGS) entry which is preliminary data.</text>
</comment>
<dbReference type="Pfam" id="PF07716">
    <property type="entry name" value="bZIP_2"/>
    <property type="match status" value="1"/>
</dbReference>
<dbReference type="OrthoDB" id="6022300at2759"/>
<dbReference type="GO" id="GO:0000981">
    <property type="term" value="F:DNA-binding transcription factor activity, RNA polymerase II-specific"/>
    <property type="evidence" value="ECO:0007669"/>
    <property type="project" value="TreeGrafter"/>
</dbReference>
<dbReference type="GO" id="GO:0000978">
    <property type="term" value="F:RNA polymerase II cis-regulatory region sequence-specific DNA binding"/>
    <property type="evidence" value="ECO:0007669"/>
    <property type="project" value="TreeGrafter"/>
</dbReference>
<dbReference type="InterPro" id="IPR004827">
    <property type="entry name" value="bZIP"/>
</dbReference>
<dbReference type="PROSITE" id="PS50217">
    <property type="entry name" value="BZIP"/>
    <property type="match status" value="1"/>
</dbReference>
<dbReference type="CDD" id="cd14695">
    <property type="entry name" value="bZIP_HLF"/>
    <property type="match status" value="1"/>
</dbReference>
<keyword evidence="4" id="KW-0804">Transcription</keyword>
<organism evidence="9 10">
    <name type="scientific">Candidula unifasciata</name>
    <dbReference type="NCBI Taxonomy" id="100452"/>
    <lineage>
        <taxon>Eukaryota</taxon>
        <taxon>Metazoa</taxon>
        <taxon>Spiralia</taxon>
        <taxon>Lophotrochozoa</taxon>
        <taxon>Mollusca</taxon>
        <taxon>Gastropoda</taxon>
        <taxon>Heterobranchia</taxon>
        <taxon>Euthyneura</taxon>
        <taxon>Panpulmonata</taxon>
        <taxon>Eupulmonata</taxon>
        <taxon>Stylommatophora</taxon>
        <taxon>Helicina</taxon>
        <taxon>Helicoidea</taxon>
        <taxon>Geomitridae</taxon>
        <taxon>Candidula</taxon>
    </lineage>
</organism>
<feature type="compositionally biased region" description="Basic and acidic residues" evidence="7">
    <location>
        <begin position="35"/>
        <end position="66"/>
    </location>
</feature>
<comment type="subcellular location">
    <subcellularLocation>
        <location evidence="1">Nucleus</location>
    </subcellularLocation>
</comment>
<protein>
    <recommendedName>
        <fullName evidence="8">BZIP domain-containing protein</fullName>
    </recommendedName>
</protein>
<sequence>ADLHLTGFDHQTLAKVYSSISGDKTHGSRGLKNATPEDQKDNRYFERRRRNNESAKKSRDARRTREDALANTATELQKTLDALHSQIKKYQWENEQLKQLWVIKCQKSVNKLPYATDSASRTKQNSKPNSEFKPEH</sequence>
<dbReference type="SMART" id="SM00338">
    <property type="entry name" value="BRLZ"/>
    <property type="match status" value="1"/>
</dbReference>
<dbReference type="AlphaFoldDB" id="A0A8S3YB96"/>
<evidence type="ECO:0000256" key="2">
    <source>
        <dbReference type="ARBA" id="ARBA00023015"/>
    </source>
</evidence>
<dbReference type="SUPFAM" id="SSF57959">
    <property type="entry name" value="Leucine zipper domain"/>
    <property type="match status" value="1"/>
</dbReference>
<dbReference type="Gene3D" id="1.20.5.170">
    <property type="match status" value="1"/>
</dbReference>
<evidence type="ECO:0000256" key="1">
    <source>
        <dbReference type="ARBA" id="ARBA00004123"/>
    </source>
</evidence>
<keyword evidence="5" id="KW-0539">Nucleus</keyword>
<evidence type="ECO:0000259" key="8">
    <source>
        <dbReference type="PROSITE" id="PS50217"/>
    </source>
</evidence>
<evidence type="ECO:0000256" key="3">
    <source>
        <dbReference type="ARBA" id="ARBA00023125"/>
    </source>
</evidence>
<evidence type="ECO:0000313" key="9">
    <source>
        <dbReference type="EMBL" id="CAG5114559.1"/>
    </source>
</evidence>
<gene>
    <name evidence="9" type="ORF">CUNI_LOCUS117</name>
</gene>
<evidence type="ECO:0000256" key="6">
    <source>
        <dbReference type="SAM" id="Coils"/>
    </source>
</evidence>
<proteinExistence type="predicted"/>
<keyword evidence="3" id="KW-0238">DNA-binding</keyword>
<dbReference type="GO" id="GO:0005634">
    <property type="term" value="C:nucleus"/>
    <property type="evidence" value="ECO:0007669"/>
    <property type="project" value="UniProtKB-SubCell"/>
</dbReference>
<dbReference type="Proteomes" id="UP000678393">
    <property type="component" value="Unassembled WGS sequence"/>
</dbReference>
<accession>A0A8S3YB96</accession>
<feature type="region of interest" description="Disordered" evidence="7">
    <location>
        <begin position="112"/>
        <end position="136"/>
    </location>
</feature>
<feature type="domain" description="BZIP" evidence="8">
    <location>
        <begin position="41"/>
        <end position="100"/>
    </location>
</feature>
<keyword evidence="10" id="KW-1185">Reference proteome</keyword>
<evidence type="ECO:0000313" key="10">
    <source>
        <dbReference type="Proteomes" id="UP000678393"/>
    </source>
</evidence>
<feature type="compositionally biased region" description="Polar residues" evidence="7">
    <location>
        <begin position="117"/>
        <end position="129"/>
    </location>
</feature>
<keyword evidence="6" id="KW-0175">Coiled coil</keyword>
<evidence type="ECO:0000256" key="7">
    <source>
        <dbReference type="SAM" id="MobiDB-lite"/>
    </source>
</evidence>
<evidence type="ECO:0000256" key="4">
    <source>
        <dbReference type="ARBA" id="ARBA00023163"/>
    </source>
</evidence>
<dbReference type="InterPro" id="IPR046347">
    <property type="entry name" value="bZIP_sf"/>
</dbReference>